<dbReference type="PANTHER" id="PTHR35091">
    <property type="entry name" value="FLAGELLAR PROTEIN FLIL"/>
    <property type="match status" value="1"/>
</dbReference>
<evidence type="ECO:0000313" key="12">
    <source>
        <dbReference type="Proteomes" id="UP001060012"/>
    </source>
</evidence>
<evidence type="ECO:0000256" key="1">
    <source>
        <dbReference type="ARBA" id="ARBA00002254"/>
    </source>
</evidence>
<evidence type="ECO:0000256" key="6">
    <source>
        <dbReference type="ARBA" id="ARBA00022692"/>
    </source>
</evidence>
<evidence type="ECO:0000256" key="3">
    <source>
        <dbReference type="ARBA" id="ARBA00008281"/>
    </source>
</evidence>
<organism evidence="11 12">
    <name type="scientific">Arcobacter roscoffensis</name>
    <dbReference type="NCBI Taxonomy" id="2961520"/>
    <lineage>
        <taxon>Bacteria</taxon>
        <taxon>Pseudomonadati</taxon>
        <taxon>Campylobacterota</taxon>
        <taxon>Epsilonproteobacteria</taxon>
        <taxon>Campylobacterales</taxon>
        <taxon>Arcobacteraceae</taxon>
        <taxon>Arcobacter</taxon>
    </lineage>
</organism>
<dbReference type="EMBL" id="CP100595">
    <property type="protein sequence ID" value="UTJ06262.1"/>
    <property type="molecule type" value="Genomic_DNA"/>
</dbReference>
<dbReference type="InterPro" id="IPR005503">
    <property type="entry name" value="FliL"/>
</dbReference>
<feature type="transmembrane region" description="Helical" evidence="10">
    <location>
        <begin position="20"/>
        <end position="41"/>
    </location>
</feature>
<keyword evidence="4 10" id="KW-1003">Cell membrane</keyword>
<keyword evidence="7 10" id="KW-0283">Flagellar rotation</keyword>
<dbReference type="PANTHER" id="PTHR35091:SF2">
    <property type="entry name" value="FLAGELLAR PROTEIN FLIL"/>
    <property type="match status" value="1"/>
</dbReference>
<reference evidence="11" key="1">
    <citation type="submission" date="2022-07" db="EMBL/GenBank/DDBJ databases">
        <title>Arcobacter roscoffensis sp. nov., a marine bacterium isolated from coastal seawater collected from Roscoff, France.</title>
        <authorList>
            <person name="Pascual J."/>
            <person name="Lepeaux C."/>
            <person name="Methner A."/>
            <person name="Overmann J."/>
        </authorList>
    </citation>
    <scope>NUCLEOTIDE SEQUENCE</scope>
    <source>
        <strain evidence="11">ARW1-2F2</strain>
    </source>
</reference>
<keyword evidence="11" id="KW-0969">Cilium</keyword>
<evidence type="ECO:0000256" key="7">
    <source>
        <dbReference type="ARBA" id="ARBA00022779"/>
    </source>
</evidence>
<name>A0ABY5E314_9BACT</name>
<keyword evidence="8 10" id="KW-1133">Transmembrane helix</keyword>
<evidence type="ECO:0000313" key="11">
    <source>
        <dbReference type="EMBL" id="UTJ06262.1"/>
    </source>
</evidence>
<comment type="function">
    <text evidence="1 10">Controls the rotational direction of flagella during chemotaxis.</text>
</comment>
<keyword evidence="12" id="KW-1185">Reference proteome</keyword>
<gene>
    <name evidence="11" type="ORF">NJU99_13555</name>
</gene>
<evidence type="ECO:0000256" key="9">
    <source>
        <dbReference type="ARBA" id="ARBA00023136"/>
    </source>
</evidence>
<dbReference type="RefSeq" id="WP_254576442.1">
    <property type="nucleotide sequence ID" value="NZ_CP100595.1"/>
</dbReference>
<keyword evidence="6 10" id="KW-0812">Transmembrane</keyword>
<evidence type="ECO:0000256" key="10">
    <source>
        <dbReference type="RuleBase" id="RU364125"/>
    </source>
</evidence>
<evidence type="ECO:0000256" key="5">
    <source>
        <dbReference type="ARBA" id="ARBA00022500"/>
    </source>
</evidence>
<comment type="similarity">
    <text evidence="3 10">Belongs to the FliL family.</text>
</comment>
<sequence>MAEETEAQGNNSGGGKGLMIVLIALVVILILAVAGGAYFLYSQGVLSPKDGQTQEETVKKEEAGDSKETFKAELNDLVLNITNSKGREKLMKLSFAIKSVEPSIAALTENYRAEIIDVVIRQISARSSEELLTVGGKALLKEELIEEINTVLNEATSSNEDIKANHIKQILFTTFVIK</sequence>
<dbReference type="Proteomes" id="UP001060012">
    <property type="component" value="Chromosome"/>
</dbReference>
<keyword evidence="11" id="KW-0282">Flagellum</keyword>
<keyword evidence="9 10" id="KW-0472">Membrane</keyword>
<keyword evidence="11" id="KW-0966">Cell projection</keyword>
<evidence type="ECO:0000256" key="8">
    <source>
        <dbReference type="ARBA" id="ARBA00022989"/>
    </source>
</evidence>
<keyword evidence="5 10" id="KW-0145">Chemotaxis</keyword>
<accession>A0ABY5E314</accession>
<proteinExistence type="inferred from homology"/>
<evidence type="ECO:0000256" key="4">
    <source>
        <dbReference type="ARBA" id="ARBA00022475"/>
    </source>
</evidence>
<evidence type="ECO:0000256" key="2">
    <source>
        <dbReference type="ARBA" id="ARBA00004162"/>
    </source>
</evidence>
<dbReference type="Pfam" id="PF03748">
    <property type="entry name" value="FliL"/>
    <property type="match status" value="1"/>
</dbReference>
<comment type="subcellular location">
    <subcellularLocation>
        <location evidence="2">Cell membrane</location>
        <topology evidence="2">Single-pass membrane protein</topology>
    </subcellularLocation>
</comment>
<protein>
    <recommendedName>
        <fullName evidence="10">Flagellar protein FliL</fullName>
    </recommendedName>
</protein>